<evidence type="ECO:0000259" key="3">
    <source>
        <dbReference type="Pfam" id="PF17189"/>
    </source>
</evidence>
<sequence>MSTLLRGQLHLLVILFCSLGCIFNCLGTGLYINRIAGDSTIQLHINPDITHQTIRHFGASDTWSCQFVGKWPDAKKNAIADLLFSNEPLATGGLKGIGLSLWRFNVGSGSTEQGDASGIKDDWRRTESFRKADGTYDWDKQAGQLWFMSAAKTRGVNEFLIFPNTPPVHLTVNGKSYASNGQPNLKPGQFGDFSNFLADIVDGIRNRTGITFQYISPINEPQWDWSHAGQEGTPFLNDHVASVTSSLSAALLKRKLPTQIVVAEAAQIDYLYSDFGMPARGTNIYTFFDKNSAHYLGSLPNLHPVISGHSYLTTSPFELSEIKRKQLASAVKKVPGLDYWMTEYCVLGDNEGEIKGEGRDLTIHTALYVARVIHNDLANANASAWHWWLAVSPYDYKDGLVYIDKNKENGSFQTSKMLWALGNFSAFIRPGAVRIELSGLPGNPDLLASSYKNTTGEIVTVLVNSGTEKVNVNLALPAGKLQDVKQYETSADKDLVQTQILKEGNNLTINAKSIVTVIGKIHP</sequence>
<dbReference type="Gene3D" id="2.60.40.1180">
    <property type="entry name" value="Golgi alpha-mannosidase II"/>
    <property type="match status" value="1"/>
</dbReference>
<dbReference type="GO" id="GO:0004553">
    <property type="term" value="F:hydrolase activity, hydrolyzing O-glycosyl compounds"/>
    <property type="evidence" value="ECO:0007669"/>
    <property type="project" value="InterPro"/>
</dbReference>
<feature type="transmembrane region" description="Helical" evidence="1">
    <location>
        <begin position="12"/>
        <end position="32"/>
    </location>
</feature>
<evidence type="ECO:0000313" key="4">
    <source>
        <dbReference type="EMBL" id="WAC14834.1"/>
    </source>
</evidence>
<dbReference type="SUPFAM" id="SSF51011">
    <property type="entry name" value="Glycosyl hydrolase domain"/>
    <property type="match status" value="1"/>
</dbReference>
<dbReference type="Pfam" id="PF17189">
    <property type="entry name" value="Glyco_hydro_30C"/>
    <property type="match status" value="1"/>
</dbReference>
<evidence type="ECO:0000313" key="5">
    <source>
        <dbReference type="Proteomes" id="UP001164653"/>
    </source>
</evidence>
<dbReference type="InterPro" id="IPR013780">
    <property type="entry name" value="Glyco_hydro_b"/>
</dbReference>
<dbReference type="InterPro" id="IPR033452">
    <property type="entry name" value="GH30_C"/>
</dbReference>
<organism evidence="4 5">
    <name type="scientific">Dyadobacter pollutisoli</name>
    <dbReference type="NCBI Taxonomy" id="2910158"/>
    <lineage>
        <taxon>Bacteria</taxon>
        <taxon>Pseudomonadati</taxon>
        <taxon>Bacteroidota</taxon>
        <taxon>Cytophagia</taxon>
        <taxon>Cytophagales</taxon>
        <taxon>Spirosomataceae</taxon>
        <taxon>Dyadobacter</taxon>
    </lineage>
</organism>
<keyword evidence="5" id="KW-1185">Reference proteome</keyword>
<dbReference type="PANTHER" id="PTHR42767">
    <property type="entry name" value="ENDO-BETA-1,6-GALACTANASE"/>
    <property type="match status" value="1"/>
</dbReference>
<dbReference type="KEGG" id="dpf:ON006_12895"/>
<keyword evidence="4" id="KW-0378">Hydrolase</keyword>
<reference evidence="4" key="1">
    <citation type="submission" date="2022-11" db="EMBL/GenBank/DDBJ databases">
        <title>Dyadobacter pollutisoli sp. nov., isolated from plastic dumped soil.</title>
        <authorList>
            <person name="Kim J.M."/>
            <person name="Kim K.R."/>
            <person name="Lee J.K."/>
            <person name="Hao L."/>
            <person name="Jeon C.O."/>
        </authorList>
    </citation>
    <scope>NUCLEOTIDE SEQUENCE</scope>
    <source>
        <strain evidence="4">U1</strain>
    </source>
</reference>
<dbReference type="Proteomes" id="UP001164653">
    <property type="component" value="Chromosome"/>
</dbReference>
<dbReference type="InterPro" id="IPR039514">
    <property type="entry name" value="6GAL-like"/>
</dbReference>
<accession>A0A9E8SNY2</accession>
<name>A0A9E8SNY2_9BACT</name>
<dbReference type="InterPro" id="IPR039743">
    <property type="entry name" value="6GAL/EXGAL"/>
</dbReference>
<evidence type="ECO:0000256" key="1">
    <source>
        <dbReference type="SAM" id="Phobius"/>
    </source>
</evidence>
<feature type="domain" description="Glycosyl hydrolase family 30 beta sandwich" evidence="3">
    <location>
        <begin position="431"/>
        <end position="517"/>
    </location>
</feature>
<keyword evidence="1" id="KW-0812">Transmembrane</keyword>
<dbReference type="AlphaFoldDB" id="A0A9E8SNY2"/>
<dbReference type="RefSeq" id="WP_244820202.1">
    <property type="nucleotide sequence ID" value="NZ_CP112998.1"/>
</dbReference>
<dbReference type="PANTHER" id="PTHR42767:SF1">
    <property type="entry name" value="ENDO-BETA-1,6-GALACTANASE-LIKE DOMAIN-CONTAINING PROTEIN"/>
    <property type="match status" value="1"/>
</dbReference>
<protein>
    <submittedName>
        <fullName evidence="4">Glycoside hydrolase family 30 protein</fullName>
    </submittedName>
</protein>
<gene>
    <name evidence="4" type="ORF">ON006_12895</name>
</gene>
<dbReference type="SUPFAM" id="SSF51445">
    <property type="entry name" value="(Trans)glycosidases"/>
    <property type="match status" value="1"/>
</dbReference>
<proteinExistence type="predicted"/>
<dbReference type="InterPro" id="IPR017853">
    <property type="entry name" value="GH"/>
</dbReference>
<feature type="domain" description="Endo-beta-1,6-galactanase-like" evidence="2">
    <location>
        <begin position="42"/>
        <end position="402"/>
    </location>
</feature>
<evidence type="ECO:0000259" key="2">
    <source>
        <dbReference type="Pfam" id="PF14587"/>
    </source>
</evidence>
<dbReference type="EMBL" id="CP112998">
    <property type="protein sequence ID" value="WAC14834.1"/>
    <property type="molecule type" value="Genomic_DNA"/>
</dbReference>
<keyword evidence="1" id="KW-0472">Membrane</keyword>
<dbReference type="Gene3D" id="3.20.20.80">
    <property type="entry name" value="Glycosidases"/>
    <property type="match status" value="1"/>
</dbReference>
<keyword evidence="1" id="KW-1133">Transmembrane helix</keyword>
<dbReference type="Pfam" id="PF14587">
    <property type="entry name" value="Glyco_hydr_30_2"/>
    <property type="match status" value="1"/>
</dbReference>